<dbReference type="Pfam" id="PF04717">
    <property type="entry name" value="Phage_base_V"/>
    <property type="match status" value="1"/>
</dbReference>
<evidence type="ECO:0000313" key="5">
    <source>
        <dbReference type="EMBL" id="WOB09264.1"/>
    </source>
</evidence>
<evidence type="ECO:0000259" key="4">
    <source>
        <dbReference type="Pfam" id="PF13296"/>
    </source>
</evidence>
<feature type="region of interest" description="Disordered" evidence="1">
    <location>
        <begin position="578"/>
        <end position="633"/>
    </location>
</feature>
<proteinExistence type="predicted"/>
<evidence type="ECO:0000259" key="2">
    <source>
        <dbReference type="Pfam" id="PF04717"/>
    </source>
</evidence>
<dbReference type="SUPFAM" id="SSF69279">
    <property type="entry name" value="Phage tail proteins"/>
    <property type="match status" value="2"/>
</dbReference>
<dbReference type="EMBL" id="CP136336">
    <property type="protein sequence ID" value="WOB09264.1"/>
    <property type="molecule type" value="Genomic_DNA"/>
</dbReference>
<dbReference type="Gene3D" id="3.55.50.10">
    <property type="entry name" value="Baseplate protein-like domains"/>
    <property type="match status" value="1"/>
</dbReference>
<keyword evidence="6" id="KW-1185">Reference proteome</keyword>
<name>A0ABZ0CWA9_9BURK</name>
<organism evidence="5 6">
    <name type="scientific">Piscinibacter gummiphilus</name>
    <dbReference type="NCBI Taxonomy" id="946333"/>
    <lineage>
        <taxon>Bacteria</taxon>
        <taxon>Pseudomonadati</taxon>
        <taxon>Pseudomonadota</taxon>
        <taxon>Betaproteobacteria</taxon>
        <taxon>Burkholderiales</taxon>
        <taxon>Sphaerotilaceae</taxon>
        <taxon>Piscinibacter</taxon>
    </lineage>
</organism>
<dbReference type="InterPro" id="IPR018769">
    <property type="entry name" value="VgrG2_DUF2345"/>
</dbReference>
<dbReference type="InterPro" id="IPR028244">
    <property type="entry name" value="T6SS_Rhs_Vgr_dom"/>
</dbReference>
<reference evidence="5 6" key="1">
    <citation type="submission" date="2023-10" db="EMBL/GenBank/DDBJ databases">
        <title>Bacteria for the degradation of biodegradable plastic PBAT(Polybutylene adipate terephthalate).</title>
        <authorList>
            <person name="Weon H.-Y."/>
            <person name="Yeon J."/>
        </authorList>
    </citation>
    <scope>NUCLEOTIDE SEQUENCE [LARGE SCALE GENOMIC DNA]</scope>
    <source>
        <strain evidence="5 6">SBD 7-3</strain>
    </source>
</reference>
<evidence type="ECO:0000256" key="1">
    <source>
        <dbReference type="SAM" id="MobiDB-lite"/>
    </source>
</evidence>
<evidence type="ECO:0000259" key="3">
    <source>
        <dbReference type="Pfam" id="PF10106"/>
    </source>
</evidence>
<feature type="compositionally biased region" description="Polar residues" evidence="1">
    <location>
        <begin position="594"/>
        <end position="607"/>
    </location>
</feature>
<dbReference type="SUPFAM" id="SSF69255">
    <property type="entry name" value="gp5 N-terminal domain-like"/>
    <property type="match status" value="1"/>
</dbReference>
<dbReference type="Gene3D" id="2.40.50.230">
    <property type="entry name" value="Gp5 N-terminal domain"/>
    <property type="match status" value="1"/>
</dbReference>
<dbReference type="Pfam" id="PF10106">
    <property type="entry name" value="DUF2345"/>
    <property type="match status" value="1"/>
</dbReference>
<dbReference type="RefSeq" id="WP_316702220.1">
    <property type="nucleotide sequence ID" value="NZ_CP136336.1"/>
</dbReference>
<dbReference type="Gene3D" id="2.30.110.50">
    <property type="match status" value="1"/>
</dbReference>
<feature type="domain" description="Putative type VI secretion system Rhs element associated Vgr" evidence="4">
    <location>
        <begin position="648"/>
        <end position="754"/>
    </location>
</feature>
<dbReference type="InterPro" id="IPR006531">
    <property type="entry name" value="Gp5/Vgr_OB"/>
</dbReference>
<sequence length="1104" mass="116701">MRDRLSDAMQGAVGSVLSGLDSALNSLLASWTSAQRLYNLEGEGQLSDLMVERFSLVDTVSTPFQLQLHTLCVHNRIRLQGLLGQRITLLATLADGTRHRRSGLVFEARDGGADGGLVRHELLIQPWLALLGHTRASRVWQDKTVIQILDDVLGAEAYQAHAAWRWGETSADGETEDLAAFLARGPNGGVRSYCVQYRESDLTFLQRLLAEEGLGWRVEEADDAPSGHRVVFFADSARWPENATSKSAVGGAGIRFHRSSAAEEQDAIQSFGGWRQLSPAASAVLQWDYQAKRAIAAEAPTAYDYTSESLRDMASWLQHYDPAGATADTGTCSSTELLHRATCRQQAFEARHKTWLGRSTVRSLRAGEHFALTQSTLDALSELQGKADREFCVHSVHGLGVNNLPKELGERLMRKPAADPFAELDGAPASELLDTLAHDPMLGEQAAQLGYANRFEALRRLIPWRPLPATAPTALGAQTAIVVGPDGSTSPQGADELYTDALGRIRVQFHWQAAPGADARADNRSSCWVRVAQRWAGAGMGLQHIPRIGQEVLLDFIEGDIERPIVLGSLYNGRGEAGLPPTPGGAAAEADPSAYTTSHNHGPSAQGNLIAGGSGGHSPAWHGGAPGTATKDAAAQNNAAALSGFKSKEFGGEGFNQLVFDDTPGQLRVQLATTQHATQLNLGHLIHQADNHRGHYRGLGFELRTDAYGAVRATNGLLITSFGTREADPAGDNAPGMALLKQAATLADSFSKAAKTHQATALASAIGTLKANQSSLSDTLGPMKALHQSASGMVSNASLDAAVTDAGKKSTQASDGKLPHTADPIVAITAKAGLATVAGQDIQIASGEAISWQAGQDLQLAGGQQARLHTGQSLGILAGAVQAGQGAKGTGLTMIAGKGPVQMQAQADQAEVAAKGLVNVQSANAHIDWAAAKKITLTTSGGAQIVIGSEGITVQCPGQITVRAATKSFGGPASLNQDMSEFPRGTLVVPMTLTFDNAPAGVKSGWAGMPYKLFADGAQVKQDVLDDTGTVLVMHSPTVQAYQVELANGVRYEMPVVDSYRSAKRGTLANKGFLKHEPGLAPPDTGETRTGESLREFYEQSFKA</sequence>
<dbReference type="Pfam" id="PF13296">
    <property type="entry name" value="T6SS_Vgr"/>
    <property type="match status" value="1"/>
</dbReference>
<dbReference type="InterPro" id="IPR037026">
    <property type="entry name" value="Vgr_OB-fold_dom_sf"/>
</dbReference>
<gene>
    <name evidence="5" type="ORF">RXV79_04200</name>
</gene>
<protein>
    <submittedName>
        <fullName evidence="5">Type VI secretion system Vgr family protein</fullName>
    </submittedName>
</protein>
<dbReference type="Proteomes" id="UP001303946">
    <property type="component" value="Chromosome"/>
</dbReference>
<evidence type="ECO:0000313" key="6">
    <source>
        <dbReference type="Proteomes" id="UP001303946"/>
    </source>
</evidence>
<feature type="domain" description="Gp5/Type VI secretion system Vgr protein OB-fold" evidence="2">
    <location>
        <begin position="499"/>
        <end position="571"/>
    </location>
</feature>
<dbReference type="Pfam" id="PF05954">
    <property type="entry name" value="Phage_GPD"/>
    <property type="match status" value="1"/>
</dbReference>
<accession>A0ABZ0CWA9</accession>
<feature type="domain" description="DUF2345" evidence="3">
    <location>
        <begin position="814"/>
        <end position="973"/>
    </location>
</feature>
<dbReference type="Gene3D" id="4.10.220.110">
    <property type="match status" value="1"/>
</dbReference>